<dbReference type="EMBL" id="CP075587">
    <property type="protein sequence ID" value="QYF48365.1"/>
    <property type="molecule type" value="Genomic_DNA"/>
</dbReference>
<evidence type="ECO:0000256" key="1">
    <source>
        <dbReference type="ARBA" id="ARBA00022801"/>
    </source>
</evidence>
<dbReference type="InterPro" id="IPR001650">
    <property type="entry name" value="Helicase_C-like"/>
</dbReference>
<dbReference type="RefSeq" id="WP_215217272.1">
    <property type="nucleotide sequence ID" value="NZ_CP075587.1"/>
</dbReference>
<dbReference type="InterPro" id="IPR050496">
    <property type="entry name" value="SNF2_RAD54_helicase_repair"/>
</dbReference>
<evidence type="ECO:0000259" key="3">
    <source>
        <dbReference type="PROSITE" id="PS51194"/>
    </source>
</evidence>
<sequence>MSELFYHLDISQKSQMVITLPKKFSQRKETLLAAKSLLEKNALDLLWKQLPTHVEEGIRFLISSGIAFELLKLLSGTGRLLYKGQKIIIDPFTKAEGFIQAKALNETQVEICARFKLGRQEEPLASCTAVFWGSPQWILYAGVVRLLDTEVSLKWLKIPETILQKKELQEFLEEKEGITWLEEISNDPLPFICLTDRHGGFANLWFDYGIRGKIPAFEEKEFFWRKKTLEKQWEQDLLETDFSKKKVGDSSYYCPLDKVAKSITFLIEIGWKVFDHQNKQVVCLGQETLLLEERPQAWLVRAEFDYQGHRANLQQVIGAFNRRSCFVELAAHTVGLIDLKKIEEKWADLSELEFDQEGVYLPFRQLGLLSEEKNPLEIFKHLNHALQPVVLGEKFKGQLFTYQNQGLIWLSFLEKNQVGGLLADEMGLGKTIQVIAFLSQLELKQSCLIVVPTSLLFNWQNECARFFPSCPIRIHAGKERIKTLPSIPSIILTSYAVLRIDQVLFTSLDFQLVILDEAQVIKNPDSQIAEVCFQLRSKMRVAITGTPIENRLEDFFSLFYFLNPGLLGERKQFQAEALASQVDSRYLKRIQKLIRPFILRRTKKQVALDLPEKLEQTIWVEMSEEQRNIYEKYLQSTRVKLRSKGTNQQMQILEAILRLRQICAHPLLVDPTAQDLYQYSGKFSKVMADLAEVIEEKRKVLFYSQFTSMLHLMKKEAQNRNWKYVYLDGSTKNREQVVSQFQEDDQTLLFFISLKAGGVGLNLTKADYVFLYDPWWNIAIENQAIDRAHRLGRSNQVIARRYVTALSIEEKIMGLKKHKQQLSQTLMEDLSNIEALSLEDLIHLLD</sequence>
<dbReference type="InterPro" id="IPR049730">
    <property type="entry name" value="SNF2/RAD54-like_C"/>
</dbReference>
<dbReference type="InterPro" id="IPR014001">
    <property type="entry name" value="Helicase_ATP-bd"/>
</dbReference>
<dbReference type="Pfam" id="PF00176">
    <property type="entry name" value="SNF2-rel_dom"/>
    <property type="match status" value="1"/>
</dbReference>
<proteinExistence type="predicted"/>
<dbReference type="Pfam" id="PF00271">
    <property type="entry name" value="Helicase_C"/>
    <property type="match status" value="1"/>
</dbReference>
<feature type="domain" description="Helicase ATP-binding" evidence="2">
    <location>
        <begin position="411"/>
        <end position="565"/>
    </location>
</feature>
<keyword evidence="1" id="KW-0378">Hydrolase</keyword>
<dbReference type="CDD" id="cd18793">
    <property type="entry name" value="SF2_C_SNF"/>
    <property type="match status" value="1"/>
</dbReference>
<name>A0ABX8V4H0_9BACT</name>
<feature type="domain" description="Helicase C-terminal" evidence="3">
    <location>
        <begin position="686"/>
        <end position="842"/>
    </location>
</feature>
<evidence type="ECO:0000313" key="4">
    <source>
        <dbReference type="EMBL" id="QYF48365.1"/>
    </source>
</evidence>
<dbReference type="InterPro" id="IPR027417">
    <property type="entry name" value="P-loop_NTPase"/>
</dbReference>
<dbReference type="InterPro" id="IPR038718">
    <property type="entry name" value="SNF2-like_sf"/>
</dbReference>
<dbReference type="PANTHER" id="PTHR45629">
    <property type="entry name" value="SNF2/RAD54 FAMILY MEMBER"/>
    <property type="match status" value="1"/>
</dbReference>
<evidence type="ECO:0000313" key="5">
    <source>
        <dbReference type="Proteomes" id="UP000826014"/>
    </source>
</evidence>
<accession>A0ABX8V4H0</accession>
<evidence type="ECO:0000259" key="2">
    <source>
        <dbReference type="PROSITE" id="PS51192"/>
    </source>
</evidence>
<dbReference type="Gene3D" id="3.40.50.10810">
    <property type="entry name" value="Tandem AAA-ATPase domain"/>
    <property type="match status" value="1"/>
</dbReference>
<organism evidence="4 5">
    <name type="scientific">Candidatus Rhabdochlamydia oedothoracis</name>
    <dbReference type="NCBI Taxonomy" id="2720720"/>
    <lineage>
        <taxon>Bacteria</taxon>
        <taxon>Pseudomonadati</taxon>
        <taxon>Chlamydiota</taxon>
        <taxon>Chlamydiia</taxon>
        <taxon>Parachlamydiales</taxon>
        <taxon>Candidatus Rhabdochlamydiaceae</taxon>
        <taxon>Candidatus Rhabdochlamydia</taxon>
    </lineage>
</organism>
<dbReference type="InterPro" id="IPR000330">
    <property type="entry name" value="SNF2_N"/>
</dbReference>
<dbReference type="SMART" id="SM00487">
    <property type="entry name" value="DEXDc"/>
    <property type="match status" value="1"/>
</dbReference>
<dbReference type="PROSITE" id="PS51192">
    <property type="entry name" value="HELICASE_ATP_BIND_1"/>
    <property type="match status" value="1"/>
</dbReference>
<dbReference type="Gene3D" id="3.40.50.300">
    <property type="entry name" value="P-loop containing nucleotide triphosphate hydrolases"/>
    <property type="match status" value="1"/>
</dbReference>
<dbReference type="SMART" id="SM00490">
    <property type="entry name" value="HELICc"/>
    <property type="match status" value="1"/>
</dbReference>
<keyword evidence="5" id="KW-1185">Reference proteome</keyword>
<gene>
    <name evidence="4" type="ORF">RHABOEDO_000511</name>
</gene>
<dbReference type="Proteomes" id="UP000826014">
    <property type="component" value="Chromosome"/>
</dbReference>
<dbReference type="PROSITE" id="PS51194">
    <property type="entry name" value="HELICASE_CTER"/>
    <property type="match status" value="1"/>
</dbReference>
<dbReference type="PANTHER" id="PTHR45629:SF7">
    <property type="entry name" value="DNA EXCISION REPAIR PROTEIN ERCC-6-RELATED"/>
    <property type="match status" value="1"/>
</dbReference>
<reference evidence="4 5" key="1">
    <citation type="journal article" date="2022" name="bioRxiv">
        <title>Ecology and evolution of chlamydial symbionts of arthropods.</title>
        <authorList>
            <person name="Halter T."/>
            <person name="Koestlbacher S."/>
            <person name="Collingro A."/>
            <person name="Sixt B.S."/>
            <person name="Toenshoff E.R."/>
            <person name="Hendrickx F."/>
            <person name="Kostanjsek R."/>
            <person name="Horn M."/>
        </authorList>
    </citation>
    <scope>NUCLEOTIDE SEQUENCE [LARGE SCALE GENOMIC DNA]</scope>
    <source>
        <strain evidence="4">W744xW776</strain>
    </source>
</reference>
<dbReference type="SUPFAM" id="SSF52540">
    <property type="entry name" value="P-loop containing nucleoside triphosphate hydrolases"/>
    <property type="match status" value="2"/>
</dbReference>
<protein>
    <submittedName>
        <fullName evidence="4">SNF2 family N-terminal domain</fullName>
    </submittedName>
</protein>